<dbReference type="InterPro" id="IPR027417">
    <property type="entry name" value="P-loop_NTPase"/>
</dbReference>
<protein>
    <recommendedName>
        <fullName evidence="2">CTP synthase N-terminal domain-containing protein</fullName>
    </recommendedName>
</protein>
<sequence length="203" mass="22945">MVITEIGGTVGDIEGLPFLEAIRQMRLDLGRGNVLYIHLTLVPYIRAAQEIKTKPTQHSVGRLREIGILPDIIICRTERPLTQEARDKISLFCNVDKEAVIEERDVRYSVYELPLVFLKQRLDQLIISSLALEAKKAEMAEWQEIMQRIKAPEAEVKIAVVGKYIHHQSAYESIYAALEHGGIANRAAVKVTRVESENIEKDG</sequence>
<evidence type="ECO:0000313" key="3">
    <source>
        <dbReference type="EMBL" id="GAI29206.1"/>
    </source>
</evidence>
<dbReference type="GO" id="GO:0042802">
    <property type="term" value="F:identical protein binding"/>
    <property type="evidence" value="ECO:0007669"/>
    <property type="project" value="TreeGrafter"/>
</dbReference>
<comment type="caution">
    <text evidence="3">The sequence shown here is derived from an EMBL/GenBank/DDBJ whole genome shotgun (WGS) entry which is preliminary data.</text>
</comment>
<reference evidence="3" key="1">
    <citation type="journal article" date="2014" name="Front. Microbiol.">
        <title>High frequency of phylogenetically diverse reductive dehalogenase-homologous genes in deep subseafloor sedimentary metagenomes.</title>
        <authorList>
            <person name="Kawai M."/>
            <person name="Futagami T."/>
            <person name="Toyoda A."/>
            <person name="Takaki Y."/>
            <person name="Nishi S."/>
            <person name="Hori S."/>
            <person name="Arai W."/>
            <person name="Tsubouchi T."/>
            <person name="Morono Y."/>
            <person name="Uchiyama I."/>
            <person name="Ito T."/>
            <person name="Fujiyama A."/>
            <person name="Inagaki F."/>
            <person name="Takami H."/>
        </authorList>
    </citation>
    <scope>NUCLEOTIDE SEQUENCE</scope>
    <source>
        <strain evidence="3">Expedition CK06-06</strain>
    </source>
</reference>
<feature type="non-terminal residue" evidence="3">
    <location>
        <position position="203"/>
    </location>
</feature>
<name>X1NG70_9ZZZZ</name>
<proteinExistence type="predicted"/>
<dbReference type="GO" id="GO:0006241">
    <property type="term" value="P:CTP biosynthetic process"/>
    <property type="evidence" value="ECO:0007669"/>
    <property type="project" value="TreeGrafter"/>
</dbReference>
<dbReference type="PANTHER" id="PTHR11550:SF0">
    <property type="entry name" value="CTP SYNTHASE-RELATED"/>
    <property type="match status" value="1"/>
</dbReference>
<dbReference type="Gene3D" id="3.40.50.880">
    <property type="match status" value="1"/>
</dbReference>
<dbReference type="GO" id="GO:0019856">
    <property type="term" value="P:pyrimidine nucleobase biosynthetic process"/>
    <property type="evidence" value="ECO:0007669"/>
    <property type="project" value="TreeGrafter"/>
</dbReference>
<dbReference type="PANTHER" id="PTHR11550">
    <property type="entry name" value="CTP SYNTHASE"/>
    <property type="match status" value="1"/>
</dbReference>
<organism evidence="3">
    <name type="scientific">marine sediment metagenome</name>
    <dbReference type="NCBI Taxonomy" id="412755"/>
    <lineage>
        <taxon>unclassified sequences</taxon>
        <taxon>metagenomes</taxon>
        <taxon>ecological metagenomes</taxon>
    </lineage>
</organism>
<dbReference type="Pfam" id="PF06418">
    <property type="entry name" value="CTP_synth_N"/>
    <property type="match status" value="1"/>
</dbReference>
<feature type="domain" description="CTP synthase N-terminal" evidence="2">
    <location>
        <begin position="1"/>
        <end position="132"/>
    </location>
</feature>
<dbReference type="GO" id="GO:0005829">
    <property type="term" value="C:cytosol"/>
    <property type="evidence" value="ECO:0007669"/>
    <property type="project" value="TreeGrafter"/>
</dbReference>
<dbReference type="Gene3D" id="3.40.50.300">
    <property type="entry name" value="P-loop containing nucleotide triphosphate hydrolases"/>
    <property type="match status" value="1"/>
</dbReference>
<accession>X1NG70</accession>
<evidence type="ECO:0000256" key="1">
    <source>
        <dbReference type="ARBA" id="ARBA00022962"/>
    </source>
</evidence>
<dbReference type="InterPro" id="IPR004468">
    <property type="entry name" value="CTP_synthase"/>
</dbReference>
<gene>
    <name evidence="3" type="ORF">S06H3_36229</name>
</gene>
<dbReference type="GO" id="GO:0003883">
    <property type="term" value="F:CTP synthase activity"/>
    <property type="evidence" value="ECO:0007669"/>
    <property type="project" value="InterPro"/>
</dbReference>
<dbReference type="InterPro" id="IPR017456">
    <property type="entry name" value="CTP_synthase_N"/>
</dbReference>
<dbReference type="EMBL" id="BARV01021928">
    <property type="protein sequence ID" value="GAI29206.1"/>
    <property type="molecule type" value="Genomic_DNA"/>
</dbReference>
<evidence type="ECO:0000259" key="2">
    <source>
        <dbReference type="Pfam" id="PF06418"/>
    </source>
</evidence>
<keyword evidence="1" id="KW-0315">Glutamine amidotransferase</keyword>
<dbReference type="AlphaFoldDB" id="X1NG70"/>
<dbReference type="InterPro" id="IPR029062">
    <property type="entry name" value="Class_I_gatase-like"/>
</dbReference>
<dbReference type="SUPFAM" id="SSF52540">
    <property type="entry name" value="P-loop containing nucleoside triphosphate hydrolases"/>
    <property type="match status" value="1"/>
</dbReference>